<proteinExistence type="predicted"/>
<feature type="compositionally biased region" description="Basic residues" evidence="1">
    <location>
        <begin position="97"/>
        <end position="106"/>
    </location>
</feature>
<dbReference type="EMBL" id="MU001495">
    <property type="protein sequence ID" value="KAF2448191.1"/>
    <property type="molecule type" value="Genomic_DNA"/>
</dbReference>
<organism evidence="2 3">
    <name type="scientific">Karstenula rhodostoma CBS 690.94</name>
    <dbReference type="NCBI Taxonomy" id="1392251"/>
    <lineage>
        <taxon>Eukaryota</taxon>
        <taxon>Fungi</taxon>
        <taxon>Dikarya</taxon>
        <taxon>Ascomycota</taxon>
        <taxon>Pezizomycotina</taxon>
        <taxon>Dothideomycetes</taxon>
        <taxon>Pleosporomycetidae</taxon>
        <taxon>Pleosporales</taxon>
        <taxon>Massarineae</taxon>
        <taxon>Didymosphaeriaceae</taxon>
        <taxon>Karstenula</taxon>
    </lineage>
</organism>
<accession>A0A9P4UF64</accession>
<feature type="region of interest" description="Disordered" evidence="1">
    <location>
        <begin position="54"/>
        <end position="161"/>
    </location>
</feature>
<evidence type="ECO:0000313" key="3">
    <source>
        <dbReference type="Proteomes" id="UP000799764"/>
    </source>
</evidence>
<comment type="caution">
    <text evidence="2">The sequence shown here is derived from an EMBL/GenBank/DDBJ whole genome shotgun (WGS) entry which is preliminary data.</text>
</comment>
<protein>
    <submittedName>
        <fullName evidence="2">Uncharacterized protein</fullName>
    </submittedName>
</protein>
<dbReference type="AlphaFoldDB" id="A0A9P4UF64"/>
<reference evidence="2" key="1">
    <citation type="journal article" date="2020" name="Stud. Mycol.">
        <title>101 Dothideomycetes genomes: a test case for predicting lifestyles and emergence of pathogens.</title>
        <authorList>
            <person name="Haridas S."/>
            <person name="Albert R."/>
            <person name="Binder M."/>
            <person name="Bloem J."/>
            <person name="Labutti K."/>
            <person name="Salamov A."/>
            <person name="Andreopoulos B."/>
            <person name="Baker S."/>
            <person name="Barry K."/>
            <person name="Bills G."/>
            <person name="Bluhm B."/>
            <person name="Cannon C."/>
            <person name="Castanera R."/>
            <person name="Culley D."/>
            <person name="Daum C."/>
            <person name="Ezra D."/>
            <person name="Gonzalez J."/>
            <person name="Henrissat B."/>
            <person name="Kuo A."/>
            <person name="Liang C."/>
            <person name="Lipzen A."/>
            <person name="Lutzoni F."/>
            <person name="Magnuson J."/>
            <person name="Mondo S."/>
            <person name="Nolan M."/>
            <person name="Ohm R."/>
            <person name="Pangilinan J."/>
            <person name="Park H.-J."/>
            <person name="Ramirez L."/>
            <person name="Alfaro M."/>
            <person name="Sun H."/>
            <person name="Tritt A."/>
            <person name="Yoshinaga Y."/>
            <person name="Zwiers L.-H."/>
            <person name="Turgeon B."/>
            <person name="Goodwin S."/>
            <person name="Spatafora J."/>
            <person name="Crous P."/>
            <person name="Grigoriev I."/>
        </authorList>
    </citation>
    <scope>NUCLEOTIDE SEQUENCE</scope>
    <source>
        <strain evidence="2">CBS 690.94</strain>
    </source>
</reference>
<name>A0A9P4UF64_9PLEO</name>
<feature type="compositionally biased region" description="Basic and acidic residues" evidence="1">
    <location>
        <begin position="137"/>
        <end position="149"/>
    </location>
</feature>
<dbReference type="Proteomes" id="UP000799764">
    <property type="component" value="Unassembled WGS sequence"/>
</dbReference>
<sequence length="161" mass="18028">MHFIAFDIGTDVQVTSASTPNAQLRHAGPDTNPTQQYDTDGNNLTHERIHAGCGCNASHSPPPRPLLVYENDRSQDNQPMVGEIERCYVEQPLPSPPKRHLQKRHAGRENHPENAGKQPSGHMLRGGPTLGRHRRDAIKEEQKSRKAEQNYKAGRLRFVSS</sequence>
<keyword evidence="3" id="KW-1185">Reference proteome</keyword>
<gene>
    <name evidence="2" type="ORF">P171DRAFT_207867</name>
</gene>
<evidence type="ECO:0000256" key="1">
    <source>
        <dbReference type="SAM" id="MobiDB-lite"/>
    </source>
</evidence>
<evidence type="ECO:0000313" key="2">
    <source>
        <dbReference type="EMBL" id="KAF2448191.1"/>
    </source>
</evidence>